<dbReference type="InterPro" id="IPR000209">
    <property type="entry name" value="Peptidase_S8/S53_dom"/>
</dbReference>
<dbReference type="Pfam" id="PF02225">
    <property type="entry name" value="PA"/>
    <property type="match status" value="1"/>
</dbReference>
<evidence type="ECO:0000256" key="8">
    <source>
        <dbReference type="PROSITE-ProRule" id="PRU01240"/>
    </source>
</evidence>
<dbReference type="SUPFAM" id="SSF52743">
    <property type="entry name" value="Subtilisin-like"/>
    <property type="match status" value="1"/>
</dbReference>
<keyword evidence="6" id="KW-0325">Glycoprotein</keyword>
<evidence type="ECO:0000256" key="3">
    <source>
        <dbReference type="ARBA" id="ARBA00022729"/>
    </source>
</evidence>
<dbReference type="Proteomes" id="UP001231189">
    <property type="component" value="Unassembled WGS sequence"/>
</dbReference>
<feature type="domain" description="Inhibitor I9" evidence="12">
    <location>
        <begin position="110"/>
        <end position="183"/>
    </location>
</feature>
<dbReference type="InterPro" id="IPR045051">
    <property type="entry name" value="SBT"/>
</dbReference>
<accession>A0AAD8QGV5</accession>
<evidence type="ECO:0000256" key="5">
    <source>
        <dbReference type="ARBA" id="ARBA00022825"/>
    </source>
</evidence>
<gene>
    <name evidence="14" type="ORF">QYE76_071988</name>
</gene>
<dbReference type="CDD" id="cd04852">
    <property type="entry name" value="Peptidases_S8_3"/>
    <property type="match status" value="1"/>
</dbReference>
<evidence type="ECO:0000259" key="11">
    <source>
        <dbReference type="Pfam" id="PF02225"/>
    </source>
</evidence>
<dbReference type="Pfam" id="PF00082">
    <property type="entry name" value="Peptidase_S8"/>
    <property type="match status" value="1"/>
</dbReference>
<dbReference type="InterPro" id="IPR041469">
    <property type="entry name" value="Subtilisin-like_FN3"/>
</dbReference>
<dbReference type="GO" id="GO:0004252">
    <property type="term" value="F:serine-type endopeptidase activity"/>
    <property type="evidence" value="ECO:0007669"/>
    <property type="project" value="UniProtKB-UniRule"/>
</dbReference>
<evidence type="ECO:0000313" key="14">
    <source>
        <dbReference type="EMBL" id="KAK1602460.1"/>
    </source>
</evidence>
<dbReference type="InterPro" id="IPR003137">
    <property type="entry name" value="PA_domain"/>
</dbReference>
<dbReference type="InterPro" id="IPR037045">
    <property type="entry name" value="S8pro/Inhibitor_I9_sf"/>
</dbReference>
<evidence type="ECO:0000256" key="1">
    <source>
        <dbReference type="ARBA" id="ARBA00011073"/>
    </source>
</evidence>
<evidence type="ECO:0000256" key="4">
    <source>
        <dbReference type="ARBA" id="ARBA00022801"/>
    </source>
</evidence>
<feature type="domain" description="Peptidase S8/S53" evidence="10">
    <location>
        <begin position="210"/>
        <end position="650"/>
    </location>
</feature>
<evidence type="ECO:0000259" key="10">
    <source>
        <dbReference type="Pfam" id="PF00082"/>
    </source>
</evidence>
<dbReference type="AlphaFoldDB" id="A0AAD8QGV5"/>
<dbReference type="InterPro" id="IPR010259">
    <property type="entry name" value="S8pro/Inhibitor_I9"/>
</dbReference>
<dbReference type="SUPFAM" id="SSF52025">
    <property type="entry name" value="PA domain"/>
    <property type="match status" value="1"/>
</dbReference>
<sequence>MPIELVAQNKPPQISLTVAILGVQPFRQSLWYVMAKKHMHASFCWTPWPSSICSSSPAMDYREQRLAVVVFFFLASWLLAAVVVGHNDHGVHKNYLIIVRSPYEYDRRVYKDVSSWHASLLASVCDQAKEELEADPANAPRLIYSYRNVVNGFSARLTTEELGKMAQADWFVKAVPEKTYQLMTTHTPRMLGLTGPTIFHAGVWNRSNMGEGIIIGVLDGGITPGHPSFDGTGMPPPPAKWKGRCDFNSSACNNKLIGARSFFESARWNWKGGDDPVLPIDESEHGTHTSSTAAGAFVPGANAMGSGMGTAAGMAPGAHLAFYQVCFVGKGCDRDDILAAIDDAMEDGVDLLSISIGDDNAGDFAADPIALGGYSAIMRGIFVSTAAGNNGPDVATVANEAPWLLTVGAATTDRRAVADVKLGNGLEIRGESYYQPSTYVSKLRPLVRDTAADGTCSDKSVLTSEQVSGKIVLCYTGGNMTNLQKGSILHDAGAAAVIIVSQDWAGSVISPKAHALPAAQIEYKSAEKIQVYMNSSKNPTARLVFRGTVLGNRVSPIAAPFSSRGPSKQNPGILKPDITGPGVNIIAAVPKPEGLAQPPNELAYKFDIMSGTSMAAPHISGIAALIKKAHPTWSPAAIKSAMMTTTDIRDRRRMPILDSDGHHANMFALGAGFINPTRAMNPGLVYNLSAHDYIPYLCRLGYSDHEMNSIIHPAPPMLCAQQPVVEQKDLNYPSITVVLDEEPYAVNVSRAVTNVGNGKAVYTASTDEVPATLSVTVTPSRLRFSAVNEVQTFTVTISSKNVRLKKRITEGQLKWVSGKHVVRSPIVVSSKKFFQNQKNTTSTDQHTAG</sequence>
<dbReference type="PANTHER" id="PTHR10795">
    <property type="entry name" value="PROPROTEIN CONVERTASE SUBTILISIN/KEXIN"/>
    <property type="match status" value="1"/>
</dbReference>
<dbReference type="InterPro" id="IPR015500">
    <property type="entry name" value="Peptidase_S8_subtilisin-rel"/>
</dbReference>
<evidence type="ECO:0008006" key="16">
    <source>
        <dbReference type="Google" id="ProtNLM"/>
    </source>
</evidence>
<evidence type="ECO:0000256" key="2">
    <source>
        <dbReference type="ARBA" id="ARBA00022670"/>
    </source>
</evidence>
<feature type="domain" description="PA" evidence="11">
    <location>
        <begin position="445"/>
        <end position="529"/>
    </location>
</feature>
<evidence type="ECO:0000256" key="6">
    <source>
        <dbReference type="ARBA" id="ARBA00023180"/>
    </source>
</evidence>
<dbReference type="GO" id="GO:0006508">
    <property type="term" value="P:proteolysis"/>
    <property type="evidence" value="ECO:0007669"/>
    <property type="project" value="UniProtKB-KW"/>
</dbReference>
<evidence type="ECO:0000256" key="9">
    <source>
        <dbReference type="SAM" id="Phobius"/>
    </source>
</evidence>
<dbReference type="EMBL" id="JAUUTY010000251">
    <property type="protein sequence ID" value="KAK1602460.1"/>
    <property type="molecule type" value="Genomic_DNA"/>
</dbReference>
<keyword evidence="15" id="KW-1185">Reference proteome</keyword>
<dbReference type="InterPro" id="IPR034197">
    <property type="entry name" value="Peptidases_S8_3"/>
</dbReference>
<dbReference type="Pfam" id="PF05922">
    <property type="entry name" value="Inhibitor_I9"/>
    <property type="match status" value="1"/>
</dbReference>
<dbReference type="PRINTS" id="PR00723">
    <property type="entry name" value="SUBTILISIN"/>
</dbReference>
<name>A0AAD8QGV5_LOLMU</name>
<feature type="active site" description="Charge relay system" evidence="7 8">
    <location>
        <position position="285"/>
    </location>
</feature>
<feature type="active site" description="Charge relay system" evidence="7 8">
    <location>
        <position position="219"/>
    </location>
</feature>
<organism evidence="14 15">
    <name type="scientific">Lolium multiflorum</name>
    <name type="common">Italian ryegrass</name>
    <name type="synonym">Lolium perenne subsp. multiflorum</name>
    <dbReference type="NCBI Taxonomy" id="4521"/>
    <lineage>
        <taxon>Eukaryota</taxon>
        <taxon>Viridiplantae</taxon>
        <taxon>Streptophyta</taxon>
        <taxon>Embryophyta</taxon>
        <taxon>Tracheophyta</taxon>
        <taxon>Spermatophyta</taxon>
        <taxon>Magnoliopsida</taxon>
        <taxon>Liliopsida</taxon>
        <taxon>Poales</taxon>
        <taxon>Poaceae</taxon>
        <taxon>BOP clade</taxon>
        <taxon>Pooideae</taxon>
        <taxon>Poodae</taxon>
        <taxon>Poeae</taxon>
        <taxon>Poeae Chloroplast Group 2 (Poeae type)</taxon>
        <taxon>Loliodinae</taxon>
        <taxon>Loliinae</taxon>
        <taxon>Lolium</taxon>
    </lineage>
</organism>
<keyword evidence="9" id="KW-0472">Membrane</keyword>
<dbReference type="Gene3D" id="3.40.50.200">
    <property type="entry name" value="Peptidase S8/S53 domain"/>
    <property type="match status" value="1"/>
</dbReference>
<evidence type="ECO:0000259" key="12">
    <source>
        <dbReference type="Pfam" id="PF05922"/>
    </source>
</evidence>
<dbReference type="PROSITE" id="PS51892">
    <property type="entry name" value="SUBTILASE"/>
    <property type="match status" value="1"/>
</dbReference>
<dbReference type="InterPro" id="IPR036852">
    <property type="entry name" value="Peptidase_S8/S53_dom_sf"/>
</dbReference>
<comment type="caution">
    <text evidence="14">The sequence shown here is derived from an EMBL/GenBank/DDBJ whole genome shotgun (WGS) entry which is preliminary data.</text>
</comment>
<dbReference type="PROSITE" id="PS00138">
    <property type="entry name" value="SUBTILASE_SER"/>
    <property type="match status" value="1"/>
</dbReference>
<keyword evidence="4 8" id="KW-0378">Hydrolase</keyword>
<proteinExistence type="inferred from homology"/>
<evidence type="ECO:0000256" key="7">
    <source>
        <dbReference type="PIRSR" id="PIRSR615500-1"/>
    </source>
</evidence>
<keyword evidence="5 8" id="KW-0720">Serine protease</keyword>
<evidence type="ECO:0000259" key="13">
    <source>
        <dbReference type="Pfam" id="PF17766"/>
    </source>
</evidence>
<feature type="transmembrane region" description="Helical" evidence="9">
    <location>
        <begin position="66"/>
        <end position="85"/>
    </location>
</feature>
<dbReference type="Gene3D" id="2.60.40.2310">
    <property type="match status" value="1"/>
</dbReference>
<reference evidence="14" key="1">
    <citation type="submission" date="2023-07" db="EMBL/GenBank/DDBJ databases">
        <title>A chromosome-level genome assembly of Lolium multiflorum.</title>
        <authorList>
            <person name="Chen Y."/>
            <person name="Copetti D."/>
            <person name="Kolliker R."/>
            <person name="Studer B."/>
        </authorList>
    </citation>
    <scope>NUCLEOTIDE SEQUENCE</scope>
    <source>
        <strain evidence="14">02402/16</strain>
        <tissue evidence="14">Leaf</tissue>
    </source>
</reference>
<dbReference type="CDD" id="cd02120">
    <property type="entry name" value="PA_subtilisin_like"/>
    <property type="match status" value="1"/>
</dbReference>
<dbReference type="InterPro" id="IPR023828">
    <property type="entry name" value="Peptidase_S8_Ser-AS"/>
</dbReference>
<dbReference type="Gene3D" id="3.50.30.30">
    <property type="match status" value="1"/>
</dbReference>
<dbReference type="Gene3D" id="3.30.70.80">
    <property type="entry name" value="Peptidase S8 propeptide/proteinase inhibitor I9"/>
    <property type="match status" value="1"/>
</dbReference>
<dbReference type="InterPro" id="IPR046450">
    <property type="entry name" value="PA_dom_sf"/>
</dbReference>
<protein>
    <recommendedName>
        <fullName evidence="16">Subtilisin-like protease SBT1.2</fullName>
    </recommendedName>
</protein>
<keyword evidence="9" id="KW-1133">Transmembrane helix</keyword>
<keyword evidence="2 8" id="KW-0645">Protease</keyword>
<dbReference type="Pfam" id="PF17766">
    <property type="entry name" value="fn3_6"/>
    <property type="match status" value="1"/>
</dbReference>
<keyword evidence="3" id="KW-0732">Signal</keyword>
<feature type="domain" description="Subtilisin-like protease fibronectin type-III" evidence="13">
    <location>
        <begin position="729"/>
        <end position="828"/>
    </location>
</feature>
<keyword evidence="9" id="KW-0812">Transmembrane</keyword>
<comment type="similarity">
    <text evidence="1 8">Belongs to the peptidase S8 family.</text>
</comment>
<evidence type="ECO:0000313" key="15">
    <source>
        <dbReference type="Proteomes" id="UP001231189"/>
    </source>
</evidence>
<feature type="active site" description="Charge relay system" evidence="7 8">
    <location>
        <position position="613"/>
    </location>
</feature>